<dbReference type="SUPFAM" id="SSF46689">
    <property type="entry name" value="Homeodomain-like"/>
    <property type="match status" value="1"/>
</dbReference>
<dbReference type="Proteomes" id="UP000550260">
    <property type="component" value="Unassembled WGS sequence"/>
</dbReference>
<dbReference type="InterPro" id="IPR004111">
    <property type="entry name" value="Repressor_TetR_C"/>
</dbReference>
<dbReference type="EMBL" id="PJMY01000002">
    <property type="protein sequence ID" value="PKV99485.1"/>
    <property type="molecule type" value="Genomic_DNA"/>
</dbReference>
<accession>A0A2N3X041</accession>
<protein>
    <submittedName>
        <fullName evidence="8">TetR family transcriptional regulator</fullName>
    </submittedName>
    <submittedName>
        <fullName evidence="7">TetR/AcrR family transcriptional regulator</fullName>
    </submittedName>
</protein>
<dbReference type="Pfam" id="PF00440">
    <property type="entry name" value="TetR_N"/>
    <property type="match status" value="1"/>
</dbReference>
<dbReference type="GO" id="GO:0003677">
    <property type="term" value="F:DNA binding"/>
    <property type="evidence" value="ECO:0007669"/>
    <property type="project" value="UniProtKB-KW"/>
</dbReference>
<dbReference type="Gene3D" id="1.10.357.10">
    <property type="entry name" value="Tetracycline Repressor, domain 2"/>
    <property type="match status" value="1"/>
</dbReference>
<comment type="caution">
    <text evidence="8">The sequence shown here is derived from an EMBL/GenBank/DDBJ whole genome shotgun (WGS) entry which is preliminary data.</text>
</comment>
<proteinExistence type="predicted"/>
<evidence type="ECO:0000256" key="3">
    <source>
        <dbReference type="ARBA" id="ARBA00023163"/>
    </source>
</evidence>
<feature type="domain" description="HTH tetR-type" evidence="5">
    <location>
        <begin position="39"/>
        <end position="71"/>
    </location>
</feature>
<evidence type="ECO:0000256" key="2">
    <source>
        <dbReference type="ARBA" id="ARBA00023125"/>
    </source>
</evidence>
<dbReference type="InterPro" id="IPR001647">
    <property type="entry name" value="HTH_TetR"/>
</dbReference>
<dbReference type="OrthoDB" id="329481at2"/>
<name>A0A2N3X041_9PSEU</name>
<feature type="region of interest" description="Disordered" evidence="4">
    <location>
        <begin position="1"/>
        <end position="22"/>
    </location>
</feature>
<dbReference type="InterPro" id="IPR036271">
    <property type="entry name" value="Tet_transcr_reg_TetR-rel_C_sf"/>
</dbReference>
<feature type="domain" description="Tetracycline repressor TetR C-terminal" evidence="6">
    <location>
        <begin position="85"/>
        <end position="216"/>
    </location>
</feature>
<dbReference type="Pfam" id="PF02909">
    <property type="entry name" value="TetR_C_1"/>
    <property type="match status" value="1"/>
</dbReference>
<dbReference type="AlphaFoldDB" id="A0A2N3X041"/>
<accession>A0A8E2B773</accession>
<evidence type="ECO:0000313" key="8">
    <source>
        <dbReference type="EMBL" id="PKV99485.1"/>
    </source>
</evidence>
<dbReference type="SUPFAM" id="SSF48498">
    <property type="entry name" value="Tetracyclin repressor-like, C-terminal domain"/>
    <property type="match status" value="1"/>
</dbReference>
<reference evidence="7 10" key="2">
    <citation type="submission" date="2020-08" db="EMBL/GenBank/DDBJ databases">
        <title>Amycolatopsis echigonensis JCM 21831.</title>
        <authorList>
            <person name="Tedsree N."/>
            <person name="Kuncharoen N."/>
            <person name="Likhitwitayawuid K."/>
            <person name="Tanasupawat S."/>
        </authorList>
    </citation>
    <scope>NUCLEOTIDE SEQUENCE [LARGE SCALE GENOMIC DNA]</scope>
    <source>
        <strain evidence="7 10">JCM 21831</strain>
    </source>
</reference>
<evidence type="ECO:0000259" key="6">
    <source>
        <dbReference type="Pfam" id="PF02909"/>
    </source>
</evidence>
<sequence length="224" mass="23944">MASQDIENGPPSVRRRRGGRKPTISREQILATAEKFAPEDLSIPALASSLGVTHAGIYHYFSSRAELVSELVGRASRRLDVPPRDACSWEEWVVEAAFVLRGHFIDYANTLDVLSIGASLMFAPLSEALLAVLLDAGFTINQAADAGQLIGSCAIGGAISARRGRLGKADLTAVADDLRVPHDSPLRALAADVAEDDLDEAFRRCVTTVIEGLKTRLAPGRAAR</sequence>
<dbReference type="GO" id="GO:0045892">
    <property type="term" value="P:negative regulation of DNA-templated transcription"/>
    <property type="evidence" value="ECO:0007669"/>
    <property type="project" value="InterPro"/>
</dbReference>
<gene>
    <name evidence="8" type="ORF">ATK30_0459</name>
    <name evidence="7" type="ORF">H5411_31360</name>
</gene>
<evidence type="ECO:0000256" key="4">
    <source>
        <dbReference type="SAM" id="MobiDB-lite"/>
    </source>
</evidence>
<evidence type="ECO:0000313" key="7">
    <source>
        <dbReference type="EMBL" id="MBB2503626.1"/>
    </source>
</evidence>
<dbReference type="InterPro" id="IPR009057">
    <property type="entry name" value="Homeodomain-like_sf"/>
</dbReference>
<dbReference type="EMBL" id="JACJHR010000057">
    <property type="protein sequence ID" value="MBB2503626.1"/>
    <property type="molecule type" value="Genomic_DNA"/>
</dbReference>
<dbReference type="Proteomes" id="UP000233750">
    <property type="component" value="Unassembled WGS sequence"/>
</dbReference>
<keyword evidence="9" id="KW-1185">Reference proteome</keyword>
<reference evidence="8 9" key="1">
    <citation type="submission" date="2017-12" db="EMBL/GenBank/DDBJ databases">
        <title>Sequencing the genomes of 1000 Actinobacteria strains.</title>
        <authorList>
            <person name="Klenk H.-P."/>
        </authorList>
    </citation>
    <scope>NUCLEOTIDE SEQUENCE [LARGE SCALE GENOMIC DNA]</scope>
    <source>
        <strain evidence="8 9">DSM 45165</strain>
    </source>
</reference>
<keyword evidence="3" id="KW-0804">Transcription</keyword>
<evidence type="ECO:0000313" key="9">
    <source>
        <dbReference type="Proteomes" id="UP000233750"/>
    </source>
</evidence>
<organism evidence="8 9">
    <name type="scientific">Amycolatopsis echigonensis</name>
    <dbReference type="NCBI Taxonomy" id="2576905"/>
    <lineage>
        <taxon>Bacteria</taxon>
        <taxon>Bacillati</taxon>
        <taxon>Actinomycetota</taxon>
        <taxon>Actinomycetes</taxon>
        <taxon>Pseudonocardiales</taxon>
        <taxon>Pseudonocardiaceae</taxon>
        <taxon>Amycolatopsis</taxon>
    </lineage>
</organism>
<evidence type="ECO:0000313" key="10">
    <source>
        <dbReference type="Proteomes" id="UP000550260"/>
    </source>
</evidence>
<keyword evidence="2" id="KW-0238">DNA-binding</keyword>
<keyword evidence="1" id="KW-0805">Transcription regulation</keyword>
<evidence type="ECO:0000256" key="1">
    <source>
        <dbReference type="ARBA" id="ARBA00023015"/>
    </source>
</evidence>
<dbReference type="RefSeq" id="WP_143271340.1">
    <property type="nucleotide sequence ID" value="NZ_JACJHR010000057.1"/>
</dbReference>
<evidence type="ECO:0000259" key="5">
    <source>
        <dbReference type="Pfam" id="PF00440"/>
    </source>
</evidence>